<evidence type="ECO:0000256" key="5">
    <source>
        <dbReference type="SAM" id="MobiDB-lite"/>
    </source>
</evidence>
<keyword evidence="1 4" id="KW-0378">Hydrolase</keyword>
<comment type="caution">
    <text evidence="7">The sequence shown here is derived from an EMBL/GenBank/DDBJ whole genome shotgun (WGS) entry which is preliminary data.</text>
</comment>
<evidence type="ECO:0000313" key="8">
    <source>
        <dbReference type="Proteomes" id="UP000681594"/>
    </source>
</evidence>
<dbReference type="Pfam" id="PF01734">
    <property type="entry name" value="Patatin"/>
    <property type="match status" value="1"/>
</dbReference>
<organism evidence="7 8">
    <name type="scientific">Pararoseomonas baculiformis</name>
    <dbReference type="NCBI Taxonomy" id="2820812"/>
    <lineage>
        <taxon>Bacteria</taxon>
        <taxon>Pseudomonadati</taxon>
        <taxon>Pseudomonadota</taxon>
        <taxon>Alphaproteobacteria</taxon>
        <taxon>Acetobacterales</taxon>
        <taxon>Acetobacteraceae</taxon>
        <taxon>Pararoseomonas</taxon>
    </lineage>
</organism>
<keyword evidence="3 4" id="KW-0443">Lipid metabolism</keyword>
<accession>A0ABS4AFZ9</accession>
<evidence type="ECO:0000256" key="1">
    <source>
        <dbReference type="ARBA" id="ARBA00022801"/>
    </source>
</evidence>
<keyword evidence="2 4" id="KW-0442">Lipid degradation</keyword>
<sequence length="386" mass="42201">MALPCRSTAAGLPPDPPVTERKPGGSEEGVHPIEGTPAAPPVIGQAGPRRVNLALQGGGTHGAFTWGVLLRLLEEESIEVAAISGTSAGAINGAAFVQGMAEGGRAGAAALLDRLWAAIGARYAFSPLRNSPLEEFIWGPDLSHSLAWQGFDALTRLFSPYQLNPFPIEMNPLRRVLEEVLDLTTLCGAAAAPQFFVTATNVRTGKPRIFKRQELTRETLLASACLPNLFRAVEIDGEAYWDGGFLGNPALWPLYEQRGAPPDIVLVGINPISRPDIPQTVQDINTRVNEIGFNASLMYEMRAIEFVQRLVDQGVLKPPRYQRLFVHLIEDEERMRRLGISTKYNGNWEFLTGLREDGRAAADAWLTENRGAIGQRDSVDLRARFL</sequence>
<feature type="short sequence motif" description="GXGXXG" evidence="4">
    <location>
        <begin position="57"/>
        <end position="62"/>
    </location>
</feature>
<feature type="compositionally biased region" description="Basic and acidic residues" evidence="5">
    <location>
        <begin position="18"/>
        <end position="31"/>
    </location>
</feature>
<dbReference type="PROSITE" id="PS51635">
    <property type="entry name" value="PNPLA"/>
    <property type="match status" value="1"/>
</dbReference>
<feature type="domain" description="PNPLA" evidence="6">
    <location>
        <begin position="53"/>
        <end position="255"/>
    </location>
</feature>
<dbReference type="SUPFAM" id="SSF52151">
    <property type="entry name" value="FabD/lysophospholipase-like"/>
    <property type="match status" value="1"/>
</dbReference>
<dbReference type="PANTHER" id="PTHR14226">
    <property type="entry name" value="NEUROPATHY TARGET ESTERASE/SWISS CHEESE D.MELANOGASTER"/>
    <property type="match status" value="1"/>
</dbReference>
<protein>
    <submittedName>
        <fullName evidence="7">Patatin-like phospholipase family protein</fullName>
    </submittedName>
</protein>
<evidence type="ECO:0000313" key="7">
    <source>
        <dbReference type="EMBL" id="MBP0445956.1"/>
    </source>
</evidence>
<reference evidence="7 8" key="1">
    <citation type="submission" date="2021-03" db="EMBL/GenBank/DDBJ databases">
        <authorList>
            <person name="So Y."/>
        </authorList>
    </citation>
    <scope>NUCLEOTIDE SEQUENCE [LARGE SCALE GENOMIC DNA]</scope>
    <source>
        <strain evidence="7 8">SSH11</strain>
    </source>
</reference>
<evidence type="ECO:0000256" key="2">
    <source>
        <dbReference type="ARBA" id="ARBA00022963"/>
    </source>
</evidence>
<dbReference type="PANTHER" id="PTHR14226:SF78">
    <property type="entry name" value="SLR0060 PROTEIN"/>
    <property type="match status" value="1"/>
</dbReference>
<feature type="short sequence motif" description="GXSXG" evidence="4">
    <location>
        <begin position="85"/>
        <end position="89"/>
    </location>
</feature>
<feature type="active site" description="Proton acceptor" evidence="4">
    <location>
        <position position="242"/>
    </location>
</feature>
<gene>
    <name evidence="7" type="ORF">J8J14_14360</name>
</gene>
<dbReference type="InterPro" id="IPR050301">
    <property type="entry name" value="NTE"/>
</dbReference>
<feature type="region of interest" description="Disordered" evidence="5">
    <location>
        <begin position="1"/>
        <end position="45"/>
    </location>
</feature>
<dbReference type="InterPro" id="IPR002641">
    <property type="entry name" value="PNPLA_dom"/>
</dbReference>
<evidence type="ECO:0000256" key="4">
    <source>
        <dbReference type="PROSITE-ProRule" id="PRU01161"/>
    </source>
</evidence>
<evidence type="ECO:0000259" key="6">
    <source>
        <dbReference type="PROSITE" id="PS51635"/>
    </source>
</evidence>
<dbReference type="EMBL" id="JAGIZB010000013">
    <property type="protein sequence ID" value="MBP0445956.1"/>
    <property type="molecule type" value="Genomic_DNA"/>
</dbReference>
<dbReference type="Gene3D" id="3.40.1090.10">
    <property type="entry name" value="Cytosolic phospholipase A2 catalytic domain"/>
    <property type="match status" value="2"/>
</dbReference>
<evidence type="ECO:0000256" key="3">
    <source>
        <dbReference type="ARBA" id="ARBA00023098"/>
    </source>
</evidence>
<dbReference type="Proteomes" id="UP000681594">
    <property type="component" value="Unassembled WGS sequence"/>
</dbReference>
<proteinExistence type="predicted"/>
<dbReference type="InterPro" id="IPR016035">
    <property type="entry name" value="Acyl_Trfase/lysoPLipase"/>
</dbReference>
<feature type="active site" description="Nucleophile" evidence="4">
    <location>
        <position position="87"/>
    </location>
</feature>
<name>A0ABS4AFZ9_9PROT</name>
<feature type="short sequence motif" description="DGA/G" evidence="4">
    <location>
        <begin position="242"/>
        <end position="244"/>
    </location>
</feature>
<keyword evidence="8" id="KW-1185">Reference proteome</keyword>